<dbReference type="OrthoDB" id="5555605at2"/>
<evidence type="ECO:0000259" key="5">
    <source>
        <dbReference type="Pfam" id="PF04357"/>
    </source>
</evidence>
<dbReference type="PANTHER" id="PTHR36985">
    <property type="entry name" value="TRANSLOCATION AND ASSEMBLY MODULE SUBUNIT TAMB"/>
    <property type="match status" value="1"/>
</dbReference>
<feature type="domain" description="Translocation and assembly module TamB C-terminal" evidence="5">
    <location>
        <begin position="1319"/>
        <end position="1499"/>
    </location>
</feature>
<keyword evidence="3" id="KW-1133">Transmembrane helix</keyword>
<evidence type="ECO:0000256" key="1">
    <source>
        <dbReference type="ARBA" id="ARBA00004167"/>
    </source>
</evidence>
<dbReference type="GO" id="GO:0097347">
    <property type="term" value="C:TAM protein secretion complex"/>
    <property type="evidence" value="ECO:0007669"/>
    <property type="project" value="TreeGrafter"/>
</dbReference>
<sequence length="1505" mass="162974">MKRWLKRLLLVLLIGLILVLLMAGWGAGTETGSHWMIRLVQHWIPGELTIQQIDGSLLNRLVLKNVHYQQESAIVDAETLVFAWQPTDLFDLNVHVQQIMAENVNVIIPPSTTTSPPSKDPFTLPEIRLPVGITIDDVQLKNFTLQTGDKSTPFTLTLEQAQLGATIKEQISLLNLSMTGVQTQGIHAGLQAKGHYGLTRPHAVLLDLQWTAQLPQIGEINGQGKIDGDINKLSLTHHVSEPIALQLNANVTELFNKLGWQADIQWQDIFYPLDNSPKLIRSQAGKITSNGNLEAYQLTIQTALSGKDVPATALQLNANGDLHSLTLEKLRLALLEGVIQAQGKIDWQTLLQANLQLDISQLKLNNYIPNLPENVRLNNQLSATLTDKNWTINQQTKLSNTTTQLNLTGKGTLVDLNNPDINVVLDWQNVQYPLVGQSIINIPTGKATLAGQLQNYQLELTTQVKTPQIPDSQWKLTAQGDLNQLQQGQLKGELLQGQIVANVNAQWANQLQAMLDVQVSEIPLAPFMAELPPSVKLNAAFSANLQNDKVKIQQGQISLPPTAAQITLAGEGLLTPADNPSFQADLTWKNLQFPLIGEPQVQTQQGTVKLSGTLQAYQLTLDSDLSGQQLPKGQWQAEINGDTQHIELQKLQGELLQGLVTANGKLELQPLKATLLLSLDKLVLNTLIPDVPATHKLSSQLRAEFADQQLHLAEFKLTLPPSNINIGAQADVNLNDATNPSFTSQLTWQGLRYPLEGKQLLLKDAKGNIELKGTANDYQLALLADIVGQEQIPSGRVTATGNGDKKGFKLKQLQGKLLDGVLNLTGQVAWSPAVQWSMNLMGKKLNLAPYTQQQSNIDLDIRSTGKLENNQLNAEVKIVDIKGKIGTYPLQLQAEATAQGERYNLKKFNFVSGKNHIIAQADYDKTINAMWTIDAPALAELLPQAGGSLQGSGKINGSLNNPKINATLQAKQLAYAENRLASLDVKIDADLQGKQGLNLSLQAADFFQSNEKVIDKIEVNGQGQLAQHSLTATIKAPENNLFVKIDGGLVLTPLRWQGQISQVTANLEKAGQWSLPKPAPINASADAAQLSNFCVQGYLSRRQPDSLTSICVTSGWQAKTGAKGDIVLSKIPLRLLVPTVTGTIEGHLSGTYQPDGTLRADALLDVSPGRLLPATDDPATKPIAHNGGKIKLIIDNTGLNGSIFLDLAKQNTINGTITMQGFNRLPLRPDQPIQANLQANFNDLGLLPDILSQAEKAKGAANFNLTIAGTVADPIVQGQFLIKKVEVGLPDLGLEIKDFNADIKTTSRDTIDINMGLQSGKGQLKITGNVKLLTLTDWQAAIAINGENVQVVNTPDAIAEITPDLRLTMSAGKIDLSGKVLIPYANITPTGAAISGTGGGSVIGISPDVVIINPDKPSTAEKATKGWEITSTINVVLGNDIHLAVMDFNSSFTGALSITLSPNQTMPRATGELQILDGTYRAYGQDLEIERGRIIFAGGGWIILY</sequence>
<keyword evidence="7" id="KW-1185">Reference proteome</keyword>
<evidence type="ECO:0000256" key="3">
    <source>
        <dbReference type="ARBA" id="ARBA00022989"/>
    </source>
</evidence>
<proteinExistence type="predicted"/>
<keyword evidence="2" id="KW-0812">Transmembrane</keyword>
<organism evidence="6 7">
    <name type="scientific">Beggiatoa leptomitoformis</name>
    <dbReference type="NCBI Taxonomy" id="288004"/>
    <lineage>
        <taxon>Bacteria</taxon>
        <taxon>Pseudomonadati</taxon>
        <taxon>Pseudomonadota</taxon>
        <taxon>Gammaproteobacteria</taxon>
        <taxon>Thiotrichales</taxon>
        <taxon>Thiotrichaceae</taxon>
        <taxon>Beggiatoa</taxon>
    </lineage>
</organism>
<comment type="subcellular location">
    <subcellularLocation>
        <location evidence="1">Membrane</location>
        <topology evidence="1">Single-pass membrane protein</topology>
    </subcellularLocation>
</comment>
<gene>
    <name evidence="6" type="ORF">BLE401_16630</name>
</gene>
<name>A0A2N9YI75_9GAMM</name>
<reference evidence="7" key="1">
    <citation type="submission" date="2016-12" db="EMBL/GenBank/DDBJ databases">
        <title>Complete Genome Sequence of Beggiatoa leptomitiformis D-401.</title>
        <authorList>
            <person name="Fomenkov A."/>
            <person name="Vincze T."/>
            <person name="Grabovich M."/>
            <person name="Anton B.P."/>
            <person name="Dubinina G."/>
            <person name="Orlova M."/>
            <person name="Belousova E."/>
            <person name="Roberts R.J."/>
        </authorList>
    </citation>
    <scope>NUCLEOTIDE SEQUENCE [LARGE SCALE GENOMIC DNA]</scope>
    <source>
        <strain evidence="7">D-401</strain>
    </source>
</reference>
<dbReference type="Proteomes" id="UP000234271">
    <property type="component" value="Chromosome"/>
</dbReference>
<evidence type="ECO:0000313" key="6">
    <source>
        <dbReference type="EMBL" id="AUI70163.1"/>
    </source>
</evidence>
<evidence type="ECO:0000256" key="4">
    <source>
        <dbReference type="ARBA" id="ARBA00023136"/>
    </source>
</evidence>
<dbReference type="GO" id="GO:0005886">
    <property type="term" value="C:plasma membrane"/>
    <property type="evidence" value="ECO:0007669"/>
    <property type="project" value="InterPro"/>
</dbReference>
<evidence type="ECO:0000313" key="7">
    <source>
        <dbReference type="Proteomes" id="UP000234271"/>
    </source>
</evidence>
<dbReference type="EMBL" id="CP018889">
    <property type="protein sequence ID" value="AUI70163.1"/>
    <property type="molecule type" value="Genomic_DNA"/>
</dbReference>
<dbReference type="PANTHER" id="PTHR36985:SF1">
    <property type="entry name" value="TRANSLOCATION AND ASSEMBLY MODULE SUBUNIT TAMB"/>
    <property type="match status" value="1"/>
</dbReference>
<keyword evidence="4" id="KW-0472">Membrane</keyword>
<dbReference type="GO" id="GO:0009306">
    <property type="term" value="P:protein secretion"/>
    <property type="evidence" value="ECO:0007669"/>
    <property type="project" value="InterPro"/>
</dbReference>
<dbReference type="InterPro" id="IPR007452">
    <property type="entry name" value="TamB_C"/>
</dbReference>
<evidence type="ECO:0000256" key="2">
    <source>
        <dbReference type="ARBA" id="ARBA00022692"/>
    </source>
</evidence>
<dbReference type="Pfam" id="PF04357">
    <property type="entry name" value="TamB"/>
    <property type="match status" value="1"/>
</dbReference>
<dbReference type="KEGG" id="blep:AL038_07685"/>
<accession>A0A2N9YI75</accession>
<protein>
    <recommendedName>
        <fullName evidence="5">Translocation and assembly module TamB C-terminal domain-containing protein</fullName>
    </recommendedName>
</protein>
<dbReference type="STRING" id="288004.AL038_07685"/>